<evidence type="ECO:0000313" key="1">
    <source>
        <dbReference type="EMBL" id="RQH38024.1"/>
    </source>
</evidence>
<sequence length="60" mass="6823">MVISFATQELFYRKLLNPVRLANGILDSYNIWPESALIAISYSNFLGLLHHIDKISTVSQ</sequence>
<proteinExistence type="predicted"/>
<keyword evidence="2" id="KW-1185">Reference proteome</keyword>
<dbReference type="Proteomes" id="UP000269154">
    <property type="component" value="Unassembled WGS sequence"/>
</dbReference>
<gene>
    <name evidence="1" type="ORF">D5R40_17910</name>
</gene>
<name>A0A3N6NVR5_9CYAN</name>
<evidence type="ECO:0000313" key="2">
    <source>
        <dbReference type="Proteomes" id="UP000269154"/>
    </source>
</evidence>
<dbReference type="AlphaFoldDB" id="A0A3N6NVR5"/>
<dbReference type="EMBL" id="RCBY01000103">
    <property type="protein sequence ID" value="RQH38024.1"/>
    <property type="molecule type" value="Genomic_DNA"/>
</dbReference>
<accession>A0A3N6NVR5</accession>
<organism evidence="1 2">
    <name type="scientific">Okeania hirsuta</name>
    <dbReference type="NCBI Taxonomy" id="1458930"/>
    <lineage>
        <taxon>Bacteria</taxon>
        <taxon>Bacillati</taxon>
        <taxon>Cyanobacteriota</taxon>
        <taxon>Cyanophyceae</taxon>
        <taxon>Oscillatoriophycideae</taxon>
        <taxon>Oscillatoriales</taxon>
        <taxon>Microcoleaceae</taxon>
        <taxon>Okeania</taxon>
    </lineage>
</organism>
<reference evidence="1 2" key="1">
    <citation type="journal article" date="2018" name="ACS Chem. Biol.">
        <title>Ketoreductase domain dysfunction expands chemodiversity: malyngamide biosynthesis in the cyanobacterium Okeania hirsuta.</title>
        <authorList>
            <person name="Moss N.A."/>
            <person name="Leao T."/>
            <person name="Rankin M."/>
            <person name="McCullough T.M."/>
            <person name="Qu P."/>
            <person name="Korobeynikov A."/>
            <person name="Smith J.L."/>
            <person name="Gerwick L."/>
            <person name="Gerwick W.H."/>
        </authorList>
    </citation>
    <scope>NUCLEOTIDE SEQUENCE [LARGE SCALE GENOMIC DNA]</scope>
    <source>
        <strain evidence="1 2">PAB10Feb10-1</strain>
    </source>
</reference>
<comment type="caution">
    <text evidence="1">The sequence shown here is derived from an EMBL/GenBank/DDBJ whole genome shotgun (WGS) entry which is preliminary data.</text>
</comment>
<protein>
    <submittedName>
        <fullName evidence="1">Uncharacterized protein</fullName>
    </submittedName>
</protein>